<sequence>MSTTYALRFDTGNDAFQEGARDSQSAWVIREAAARIAREGVDSGFKLFDLNGNSIGTFSETTPPATPDRGEVLVLVDTGDDAFKPDPTHELVRILRESADRIARGDWPAGLVDINGNKVGSIAENVIELEIELPDDVVKLTLKDVYSKADGVEFYVETARREALARELDLGTFAESWRMVGVVVDEDGDPSDVWVSREANPSEGKAFVQVMRNGMVEDWAEDFEAELNGAPAPRRYR</sequence>
<accession>A0ABW3LYS9</accession>
<evidence type="ECO:0000313" key="2">
    <source>
        <dbReference type="Proteomes" id="UP001597033"/>
    </source>
</evidence>
<comment type="caution">
    <text evidence="1">The sequence shown here is derived from an EMBL/GenBank/DDBJ whole genome shotgun (WGS) entry which is preliminary data.</text>
</comment>
<proteinExistence type="predicted"/>
<keyword evidence="2" id="KW-1185">Reference proteome</keyword>
<dbReference type="EMBL" id="JBHTKN010000008">
    <property type="protein sequence ID" value="MFD1043167.1"/>
    <property type="molecule type" value="Genomic_DNA"/>
</dbReference>
<reference evidence="2" key="1">
    <citation type="journal article" date="2019" name="Int. J. Syst. Evol. Microbiol.">
        <title>The Global Catalogue of Microorganisms (GCM) 10K type strain sequencing project: providing services to taxonomists for standard genome sequencing and annotation.</title>
        <authorList>
            <consortium name="The Broad Institute Genomics Platform"/>
            <consortium name="The Broad Institute Genome Sequencing Center for Infectious Disease"/>
            <person name="Wu L."/>
            <person name="Ma J."/>
        </authorList>
    </citation>
    <scope>NUCLEOTIDE SEQUENCE [LARGE SCALE GENOMIC DNA]</scope>
    <source>
        <strain evidence="2">CCUG 55854</strain>
    </source>
</reference>
<dbReference type="Proteomes" id="UP001597033">
    <property type="component" value="Unassembled WGS sequence"/>
</dbReference>
<name>A0ABW3LYS9_9GAMM</name>
<evidence type="ECO:0000313" key="1">
    <source>
        <dbReference type="EMBL" id="MFD1043167.1"/>
    </source>
</evidence>
<organism evidence="1 2">
    <name type="scientific">Pseudoxanthomonas kaohsiungensis</name>
    <dbReference type="NCBI Taxonomy" id="283923"/>
    <lineage>
        <taxon>Bacteria</taxon>
        <taxon>Pseudomonadati</taxon>
        <taxon>Pseudomonadota</taxon>
        <taxon>Gammaproteobacteria</taxon>
        <taxon>Lysobacterales</taxon>
        <taxon>Lysobacteraceae</taxon>
        <taxon>Pseudoxanthomonas</taxon>
    </lineage>
</organism>
<dbReference type="RefSeq" id="WP_162377106.1">
    <property type="nucleotide sequence ID" value="NZ_JBHTKN010000008.1"/>
</dbReference>
<protein>
    <submittedName>
        <fullName evidence="1">Uncharacterized protein</fullName>
    </submittedName>
</protein>
<gene>
    <name evidence="1" type="ORF">ACFQ2N_12510</name>
</gene>